<dbReference type="AlphaFoldDB" id="A0A939TQW4"/>
<accession>A0A939TQW4</accession>
<name>A0A939TQW4_9MICO</name>
<dbReference type="EMBL" id="JAGFOA010000004">
    <property type="protein sequence ID" value="MBO3663885.1"/>
    <property type="molecule type" value="Genomic_DNA"/>
</dbReference>
<keyword evidence="2" id="KW-0472">Membrane</keyword>
<feature type="compositionally biased region" description="Acidic residues" evidence="1">
    <location>
        <begin position="1"/>
        <end position="16"/>
    </location>
</feature>
<evidence type="ECO:0000256" key="1">
    <source>
        <dbReference type="SAM" id="MobiDB-lite"/>
    </source>
</evidence>
<feature type="transmembrane region" description="Helical" evidence="2">
    <location>
        <begin position="148"/>
        <end position="168"/>
    </location>
</feature>
<sequence>MSSDDDALSWDGDEDRIDSPSPRVPASPPRGWRAVGKGSEAVPPADDDAAVQSAPADDDEAVQSAPAEADSGAPASLGNAALVSIGVIAGVYALYVVGWALGSFRLRDVQTAGGQVADVMFQAAMWLGMAAPIIWFFVTMLVTRGSALWRRFAGLALGILLLVPWPFVMMGMVGR</sequence>
<gene>
    <name evidence="3" type="ORF">J5V96_10210</name>
</gene>
<evidence type="ECO:0000256" key="2">
    <source>
        <dbReference type="SAM" id="Phobius"/>
    </source>
</evidence>
<keyword evidence="2" id="KW-1133">Transmembrane helix</keyword>
<comment type="caution">
    <text evidence="3">The sequence shown here is derived from an EMBL/GenBank/DDBJ whole genome shotgun (WGS) entry which is preliminary data.</text>
</comment>
<feature type="transmembrane region" description="Helical" evidence="2">
    <location>
        <begin position="80"/>
        <end position="102"/>
    </location>
</feature>
<keyword evidence="2" id="KW-0812">Transmembrane</keyword>
<dbReference type="RefSeq" id="WP_208503460.1">
    <property type="nucleotide sequence ID" value="NZ_JAGFOA010000004.1"/>
</dbReference>
<feature type="region of interest" description="Disordered" evidence="1">
    <location>
        <begin position="1"/>
        <end position="70"/>
    </location>
</feature>
<organism evidence="3 4">
    <name type="scientific">Microbacterium stercoris</name>
    <dbReference type="NCBI Taxonomy" id="2820289"/>
    <lineage>
        <taxon>Bacteria</taxon>
        <taxon>Bacillati</taxon>
        <taxon>Actinomycetota</taxon>
        <taxon>Actinomycetes</taxon>
        <taxon>Micrococcales</taxon>
        <taxon>Microbacteriaceae</taxon>
        <taxon>Microbacterium</taxon>
    </lineage>
</organism>
<protein>
    <submittedName>
        <fullName evidence="3">DNA polymerase III subunit gamma/tau</fullName>
    </submittedName>
</protein>
<evidence type="ECO:0000313" key="3">
    <source>
        <dbReference type="EMBL" id="MBO3663885.1"/>
    </source>
</evidence>
<keyword evidence="4" id="KW-1185">Reference proteome</keyword>
<proteinExistence type="predicted"/>
<reference evidence="3" key="1">
    <citation type="submission" date="2021-03" db="EMBL/GenBank/DDBJ databases">
        <title>Microbacterium sp. nov., a novel actinobacterium isolated from cow dung.</title>
        <authorList>
            <person name="Zhang L."/>
        </authorList>
    </citation>
    <scope>NUCLEOTIDE SEQUENCE</scope>
    <source>
        <strain evidence="3">NEAU-LLB</strain>
    </source>
</reference>
<evidence type="ECO:0000313" key="4">
    <source>
        <dbReference type="Proteomes" id="UP000680132"/>
    </source>
</evidence>
<dbReference type="Proteomes" id="UP000680132">
    <property type="component" value="Unassembled WGS sequence"/>
</dbReference>
<feature type="transmembrane region" description="Helical" evidence="2">
    <location>
        <begin position="123"/>
        <end position="142"/>
    </location>
</feature>